<geneLocation type="plasmid" evidence="2">
    <name>LLAP10_pA</name>
</geneLocation>
<dbReference type="HOGENOM" id="CLU_2720936_0_0_6"/>
<evidence type="ECO:0000313" key="2">
    <source>
        <dbReference type="Proteomes" id="UP000032430"/>
    </source>
</evidence>
<reference evidence="2" key="1">
    <citation type="submission" date="2014-09" db="EMBL/GenBank/DDBJ databases">
        <authorList>
            <person name="Gomez-Valero L."/>
        </authorList>
    </citation>
    <scope>NUCLEOTIDE SEQUENCE [LARGE SCALE GENOMIC DNA]</scope>
    <source>
        <strain evidence="2">ATCC700992</strain>
        <plasmid evidence="2">LLAP10_pA</plasmid>
    </source>
</reference>
<sequence length="67" mass="7940">MPLITEDKIKQTEKIRVEIDATVYKEIQAYCEWAKLRSSDTFFEKSALYILGKDKKWKASDEYSMID</sequence>
<protein>
    <recommendedName>
        <fullName evidence="3">CopG family transcriptional regulator</fullName>
    </recommendedName>
</protein>
<dbReference type="OrthoDB" id="5641080at2"/>
<dbReference type="AlphaFoldDB" id="A0A098GA53"/>
<name>A0A098GA53_9GAMM</name>
<dbReference type="EMBL" id="LN614828">
    <property type="protein sequence ID" value="CEG59318.1"/>
    <property type="molecule type" value="Genomic_DNA"/>
</dbReference>
<accession>A0A098GA53</accession>
<keyword evidence="2" id="KW-1185">Reference proteome</keyword>
<evidence type="ECO:0000313" key="1">
    <source>
        <dbReference type="EMBL" id="CEG59318.1"/>
    </source>
</evidence>
<dbReference type="RefSeq" id="WP_045097891.1">
    <property type="nucleotide sequence ID" value="NZ_LN614828.1"/>
</dbReference>
<dbReference type="KEGG" id="lfa:LFA_pA0221"/>
<organism evidence="1 2">
    <name type="scientific">Legionella fallonii LLAP-10</name>
    <dbReference type="NCBI Taxonomy" id="1212491"/>
    <lineage>
        <taxon>Bacteria</taxon>
        <taxon>Pseudomonadati</taxon>
        <taxon>Pseudomonadota</taxon>
        <taxon>Gammaproteobacteria</taxon>
        <taxon>Legionellales</taxon>
        <taxon>Legionellaceae</taxon>
        <taxon>Legionella</taxon>
    </lineage>
</organism>
<keyword evidence="1" id="KW-0614">Plasmid</keyword>
<dbReference type="Proteomes" id="UP000032430">
    <property type="component" value="Plasmid II"/>
</dbReference>
<gene>
    <name evidence="1" type="ORF">LFA_pA0221</name>
</gene>
<evidence type="ECO:0008006" key="3">
    <source>
        <dbReference type="Google" id="ProtNLM"/>
    </source>
</evidence>
<proteinExistence type="predicted"/>